<accession>A0A6A9QQ96</accession>
<dbReference type="OrthoDB" id="15458at2157"/>
<dbReference type="Pfam" id="PF01886">
    <property type="entry name" value="DUF61"/>
    <property type="match status" value="1"/>
</dbReference>
<dbReference type="EMBL" id="WGGD01000005">
    <property type="protein sequence ID" value="MUN27983.1"/>
    <property type="molecule type" value="Genomic_DNA"/>
</dbReference>
<dbReference type="AlphaFoldDB" id="A0A6A9QQ96"/>
<evidence type="ECO:0000313" key="1">
    <source>
        <dbReference type="EMBL" id="MUN27983.1"/>
    </source>
</evidence>
<comment type="caution">
    <text evidence="1">The sequence shown here is derived from an EMBL/GenBank/DDBJ whole genome shotgun (WGS) entry which is preliminary data.</text>
</comment>
<dbReference type="RefSeq" id="WP_054837804.1">
    <property type="nucleotide sequence ID" value="NZ_BBBY01000002.1"/>
</dbReference>
<organism evidence="1 2">
    <name type="scientific">Sulfuracidifex metallicus DSM 6482 = JCM 9184</name>
    <dbReference type="NCBI Taxonomy" id="523847"/>
    <lineage>
        <taxon>Archaea</taxon>
        <taxon>Thermoproteota</taxon>
        <taxon>Thermoprotei</taxon>
        <taxon>Sulfolobales</taxon>
        <taxon>Sulfolobaceae</taxon>
        <taxon>Sulfuracidifex</taxon>
    </lineage>
</organism>
<keyword evidence="2" id="KW-1185">Reference proteome</keyword>
<protein>
    <submittedName>
        <fullName evidence="1">DUF61 family protein</fullName>
    </submittedName>
</protein>
<dbReference type="Proteomes" id="UP000470772">
    <property type="component" value="Unassembled WGS sequence"/>
</dbReference>
<name>A0A6A9QQ96_SULME</name>
<reference evidence="1 2" key="1">
    <citation type="submission" date="2019-10" db="EMBL/GenBank/DDBJ databases">
        <title>Sequencing and Assembly of Multiple Reported Metal-Biooxidizing Members of the Extremely Thermoacidophilic Archaeal Family Sulfolobaceae.</title>
        <authorList>
            <person name="Counts J.A."/>
            <person name="Kelly R.M."/>
        </authorList>
    </citation>
    <scope>NUCLEOTIDE SEQUENCE [LARGE SCALE GENOMIC DNA]</scope>
    <source>
        <strain evidence="1 2">DSM 6482</strain>
    </source>
</reference>
<gene>
    <name evidence="1" type="ORF">GC250_00530</name>
</gene>
<proteinExistence type="predicted"/>
<evidence type="ECO:0000313" key="2">
    <source>
        <dbReference type="Proteomes" id="UP000470772"/>
    </source>
</evidence>
<sequence>MIDKIFDLGFKDVFSSLPKEFVTINDALKGKNTIKLANGITHQMKSEEIEKLSSNIPIYMWSMVKIPFIIIKTMNVGEYLISGSEWEKRGISTLIGRESDSLTTVDVEELIKKYRSIIFISLTSSFMQLDE</sequence>
<dbReference type="InterPro" id="IPR002746">
    <property type="entry name" value="UPF0216"/>
</dbReference>